<protein>
    <submittedName>
        <fullName evidence="2">Uncharacterized protein</fullName>
    </submittedName>
</protein>
<feature type="region of interest" description="Disordered" evidence="1">
    <location>
        <begin position="1"/>
        <end position="36"/>
    </location>
</feature>
<evidence type="ECO:0000313" key="2">
    <source>
        <dbReference type="EMBL" id="KAH7266544.1"/>
    </source>
</evidence>
<dbReference type="AlphaFoldDB" id="A0A9P9R4I8"/>
<name>A0A9P9R4I8_FUSSL</name>
<dbReference type="EMBL" id="JAGTJS010000006">
    <property type="protein sequence ID" value="KAH7266544.1"/>
    <property type="molecule type" value="Genomic_DNA"/>
</dbReference>
<gene>
    <name evidence="2" type="ORF">B0J15DRAFT_251010</name>
</gene>
<evidence type="ECO:0000313" key="3">
    <source>
        <dbReference type="Proteomes" id="UP000736672"/>
    </source>
</evidence>
<feature type="compositionally biased region" description="Basic and acidic residues" evidence="1">
    <location>
        <begin position="9"/>
        <end position="18"/>
    </location>
</feature>
<dbReference type="Proteomes" id="UP000736672">
    <property type="component" value="Unassembled WGS sequence"/>
</dbReference>
<sequence length="229" mass="25988">MAMRRRVGNRLEHVEQRNRASYPNEYKPSGAQANDLVTERGQTGTTELRRSQESQEQVKEARTLKITRRKEKKNDRANFFTRPVIHGSHLGGARTGRLLAMAGCCHLRCRVLAPFATCMYIHDIGTWARGKKQGPELDLSSRPGISLVPGEHWGPHKDFKVPLRRLWPHKPASGRQSLSVFCLSHTSTPESFSRVREPLIASTPWWEDLGGHTQYGGDGEWGTDRRSIR</sequence>
<reference evidence="2" key="1">
    <citation type="journal article" date="2021" name="Nat. Commun.">
        <title>Genetic determinants of endophytism in the Arabidopsis root mycobiome.</title>
        <authorList>
            <person name="Mesny F."/>
            <person name="Miyauchi S."/>
            <person name="Thiergart T."/>
            <person name="Pickel B."/>
            <person name="Atanasova L."/>
            <person name="Karlsson M."/>
            <person name="Huettel B."/>
            <person name="Barry K.W."/>
            <person name="Haridas S."/>
            <person name="Chen C."/>
            <person name="Bauer D."/>
            <person name="Andreopoulos W."/>
            <person name="Pangilinan J."/>
            <person name="LaButti K."/>
            <person name="Riley R."/>
            <person name="Lipzen A."/>
            <person name="Clum A."/>
            <person name="Drula E."/>
            <person name="Henrissat B."/>
            <person name="Kohler A."/>
            <person name="Grigoriev I.V."/>
            <person name="Martin F.M."/>
            <person name="Hacquard S."/>
        </authorList>
    </citation>
    <scope>NUCLEOTIDE SEQUENCE</scope>
    <source>
        <strain evidence="2">FSSC 5 MPI-SDFR-AT-0091</strain>
    </source>
</reference>
<keyword evidence="3" id="KW-1185">Reference proteome</keyword>
<evidence type="ECO:0000256" key="1">
    <source>
        <dbReference type="SAM" id="MobiDB-lite"/>
    </source>
</evidence>
<organism evidence="2 3">
    <name type="scientific">Fusarium solani</name>
    <name type="common">Filamentous fungus</name>
    <dbReference type="NCBI Taxonomy" id="169388"/>
    <lineage>
        <taxon>Eukaryota</taxon>
        <taxon>Fungi</taxon>
        <taxon>Dikarya</taxon>
        <taxon>Ascomycota</taxon>
        <taxon>Pezizomycotina</taxon>
        <taxon>Sordariomycetes</taxon>
        <taxon>Hypocreomycetidae</taxon>
        <taxon>Hypocreales</taxon>
        <taxon>Nectriaceae</taxon>
        <taxon>Fusarium</taxon>
        <taxon>Fusarium solani species complex</taxon>
    </lineage>
</organism>
<accession>A0A9P9R4I8</accession>
<comment type="caution">
    <text evidence="2">The sequence shown here is derived from an EMBL/GenBank/DDBJ whole genome shotgun (WGS) entry which is preliminary data.</text>
</comment>
<proteinExistence type="predicted"/>